<dbReference type="PROSITE" id="PS50834">
    <property type="entry name" value="HIN_200"/>
    <property type="match status" value="1"/>
</dbReference>
<dbReference type="GO" id="GO:0005654">
    <property type="term" value="C:nucleoplasm"/>
    <property type="evidence" value="ECO:0007669"/>
    <property type="project" value="TreeGrafter"/>
</dbReference>
<evidence type="ECO:0000256" key="3">
    <source>
        <dbReference type="ARBA" id="ARBA00023242"/>
    </source>
</evidence>
<dbReference type="PANTHER" id="PTHR12200:SF25">
    <property type="entry name" value="PYRIN AND HIN DOMAIN-CONTAINING PROTEIN 1"/>
    <property type="match status" value="1"/>
</dbReference>
<dbReference type="Proteomes" id="UP000386466">
    <property type="component" value="Unassembled WGS sequence"/>
</dbReference>
<dbReference type="Pfam" id="PF02760">
    <property type="entry name" value="HIN"/>
    <property type="match status" value="1"/>
</dbReference>
<evidence type="ECO:0000259" key="4">
    <source>
        <dbReference type="PROSITE" id="PS50834"/>
    </source>
</evidence>
<dbReference type="GO" id="GO:0002218">
    <property type="term" value="P:activation of innate immune response"/>
    <property type="evidence" value="ECO:0007669"/>
    <property type="project" value="InterPro"/>
</dbReference>
<dbReference type="InterPro" id="IPR040205">
    <property type="entry name" value="HIN-200"/>
</dbReference>
<evidence type="ECO:0000256" key="1">
    <source>
        <dbReference type="ARBA" id="ARBA00004123"/>
    </source>
</evidence>
<proteinExistence type="inferred from homology"/>
<keyword evidence="3" id="KW-0539">Nucleus</keyword>
<organism evidence="5 6">
    <name type="scientific">Lynx pardinus</name>
    <name type="common">Iberian lynx</name>
    <name type="synonym">Felis pardina</name>
    <dbReference type="NCBI Taxonomy" id="191816"/>
    <lineage>
        <taxon>Eukaryota</taxon>
        <taxon>Metazoa</taxon>
        <taxon>Chordata</taxon>
        <taxon>Craniata</taxon>
        <taxon>Vertebrata</taxon>
        <taxon>Euteleostomi</taxon>
        <taxon>Mammalia</taxon>
        <taxon>Eutheria</taxon>
        <taxon>Laurasiatheria</taxon>
        <taxon>Carnivora</taxon>
        <taxon>Feliformia</taxon>
        <taxon>Felidae</taxon>
        <taxon>Felinae</taxon>
        <taxon>Lynx</taxon>
    </lineage>
</organism>
<dbReference type="InterPro" id="IPR012340">
    <property type="entry name" value="NA-bd_OB-fold"/>
</dbReference>
<evidence type="ECO:0000313" key="6">
    <source>
        <dbReference type="Proteomes" id="UP000386466"/>
    </source>
</evidence>
<comment type="subcellular location">
    <subcellularLocation>
        <location evidence="1">Nucleus</location>
    </subcellularLocation>
</comment>
<comment type="similarity">
    <text evidence="2">Belongs to the HIN-200 family.</text>
</comment>
<feature type="domain" description="HIN-200" evidence="4">
    <location>
        <begin position="3"/>
        <end position="206"/>
    </location>
</feature>
<evidence type="ECO:0000256" key="2">
    <source>
        <dbReference type="ARBA" id="ARBA00008647"/>
    </source>
</evidence>
<dbReference type="Gene3D" id="2.40.50.140">
    <property type="entry name" value="Nucleic acid-binding proteins"/>
    <property type="match status" value="2"/>
</dbReference>
<protein>
    <submittedName>
        <fullName evidence="5">Myeloid cell nuclear</fullName>
    </submittedName>
</protein>
<dbReference type="GO" id="GO:0005829">
    <property type="term" value="C:cytosol"/>
    <property type="evidence" value="ECO:0007669"/>
    <property type="project" value="TreeGrafter"/>
</dbReference>
<dbReference type="GO" id="GO:0003690">
    <property type="term" value="F:double-stranded DNA binding"/>
    <property type="evidence" value="ECO:0007669"/>
    <property type="project" value="TreeGrafter"/>
</dbReference>
<evidence type="ECO:0000313" key="5">
    <source>
        <dbReference type="EMBL" id="VFV42064.1"/>
    </source>
</evidence>
<accession>A0A485PCM1</accession>
<dbReference type="InterPro" id="IPR004021">
    <property type="entry name" value="HIN200/IF120x"/>
</dbReference>
<dbReference type="SUPFAM" id="SSF159141">
    <property type="entry name" value="HIN-2000 domain-like"/>
    <property type="match status" value="2"/>
</dbReference>
<name>A0A485PCM1_LYNPA</name>
<dbReference type="AlphaFoldDB" id="A0A485PCM1"/>
<dbReference type="PANTHER" id="PTHR12200">
    <property type="entry name" value="INTERFERON-INDUCIBLE PROTEIN AIM2 FAMILY MEMBER"/>
    <property type="match status" value="1"/>
</dbReference>
<keyword evidence="6" id="KW-1185">Reference proteome</keyword>
<reference evidence="5 6" key="1">
    <citation type="submission" date="2019-01" db="EMBL/GenBank/DDBJ databases">
        <authorList>
            <person name="Alioto T."/>
            <person name="Alioto T."/>
        </authorList>
    </citation>
    <scope>NUCLEOTIDE SEQUENCE [LARGE SCALE GENOMIC DNA]</scope>
</reference>
<gene>
    <name evidence="5" type="ORF">LYPA_23C001824</name>
</gene>
<dbReference type="GO" id="GO:0035458">
    <property type="term" value="P:cellular response to interferon-beta"/>
    <property type="evidence" value="ECO:0007669"/>
    <property type="project" value="InterPro"/>
</dbReference>
<dbReference type="GO" id="GO:0005730">
    <property type="term" value="C:nucleolus"/>
    <property type="evidence" value="ECO:0007669"/>
    <property type="project" value="TreeGrafter"/>
</dbReference>
<dbReference type="EMBL" id="CAAGRJ010031398">
    <property type="protein sequence ID" value="VFV42064.1"/>
    <property type="molecule type" value="Genomic_DNA"/>
</dbReference>
<sequence length="249" mass="28407">MQAPNQVAPRRPTLQKDSITVVVLKATDPIEYEFPGQRKKKVFLATVATSNQVFQVKVLNIKLKKEFKQKNVITMSGYIRYKNVLEINERSVVQNAPDDRRIAVPDDIWIRAKTPPKIRDLCQEDPGNLPTIVSGLFLLQKKKDNKKTTVYIIQDDTGTMEVVGSEICYGIECAEGDTVRLFCFYLKKIKEKLKLTSGKYSFMEVVKRNRRKQQPRSVTFKLDIAVKNSPLNPSSGVNCIVKVENINEE</sequence>